<evidence type="ECO:0000256" key="1">
    <source>
        <dbReference type="ARBA" id="ARBA00022806"/>
    </source>
</evidence>
<dbReference type="Proteomes" id="UP000193685">
    <property type="component" value="Unassembled WGS sequence"/>
</dbReference>
<evidence type="ECO:0000259" key="4">
    <source>
        <dbReference type="Pfam" id="PF13087"/>
    </source>
</evidence>
<keyword evidence="1" id="KW-0347">Helicase</keyword>
<gene>
    <name evidence="5" type="ORF">BCR37DRAFT_386525</name>
</gene>
<dbReference type="SUPFAM" id="SSF52540">
    <property type="entry name" value="P-loop containing nucleoside triphosphate hydrolases"/>
    <property type="match status" value="1"/>
</dbReference>
<dbReference type="InterPro" id="IPR041677">
    <property type="entry name" value="DNA2/NAM7_AAA_11"/>
</dbReference>
<dbReference type="InterPro" id="IPR027417">
    <property type="entry name" value="P-loop_NTPase"/>
</dbReference>
<dbReference type="AlphaFoldDB" id="A0A1Y2FK48"/>
<dbReference type="PANTHER" id="PTHR10887:SF322">
    <property type="entry name" value="HELICASE MOV-10"/>
    <property type="match status" value="1"/>
</dbReference>
<protein>
    <submittedName>
        <fullName evidence="5">p-loop containing nucleoside triphosphate hydrolase protein</fullName>
    </submittedName>
</protein>
<dbReference type="PANTHER" id="PTHR10887">
    <property type="entry name" value="DNA2/NAM7 HELICASE FAMILY"/>
    <property type="match status" value="1"/>
</dbReference>
<dbReference type="EMBL" id="MCFI01000006">
    <property type="protein sequence ID" value="ORY84351.1"/>
    <property type="molecule type" value="Genomic_DNA"/>
</dbReference>
<dbReference type="CDD" id="cd18038">
    <property type="entry name" value="DEXXQc_Helz-like"/>
    <property type="match status" value="1"/>
</dbReference>
<sequence>MLYLKHLESLCDLELEAQYARFATYNRYDTALLPLERADAPSGLYVCEVPGVQEFTPPAMPGDLVQLRQLIPERQMADGYIYTARVYACERRKGKVILQIPDIWYHSGRFNLEFFYNSKTMFNIKHELAAAALDASTWMHSHLNPKPHHGRIQTELTRLLPFKWYDKSLNLEQQKAVQDVVHRPYGDEIPWCLHGPAGTGKTKTVCEAILQVLLDKPDAHVLACGPSNTAADTIAMRLIAHIRNPADLLVLNLDNRTFAEVPEPLLPFCHVTDGSFTMPTFQQLMRYRVIVGTCTAICELTQNRCRNLDLAKFEAQAMQKVQWLHPAMQHTIKPHFTHLFIDEAGQAGEPETIAVLRVVEYPGVSVVLAADHKQLGPQLESSVARQKGLDVSLFERLMDRSVYCDHPYARRNLMKNPRPALPFAYPPFCNLYRNYRSHPAILMVPSFLSYDSSLAACATDVDGVATRLGRIPVEFIAHEGKEEMTDLNVVHSWYNTAEIKLIKERILKLQEWVQPKDIAVIAPFREQVVKIRFALRAVQLAAVGVGTVEDYQGAEAQVVIVCLVRAQERFLDGDLTANLGLINQKRRMNVALTRAKQLCVVIGNASLLASDPHWQVFLKFCKRHGVCSGTPLPASLQVDSIEALSTMERAYLLRHDDERVLGGSTITHEQNGYPAIAELIVGGTAQMVLDGE</sequence>
<feature type="domain" description="DNA2/NAM7 helicase helicase" evidence="3">
    <location>
        <begin position="169"/>
        <end position="240"/>
    </location>
</feature>
<dbReference type="InterPro" id="IPR026122">
    <property type="entry name" value="MOV-10/SDE3_DEXXQ/H-box"/>
</dbReference>
<comment type="caution">
    <text evidence="5">The sequence shown here is derived from an EMBL/GenBank/DDBJ whole genome shotgun (WGS) entry which is preliminary data.</text>
</comment>
<dbReference type="Pfam" id="PF13087">
    <property type="entry name" value="AAA_12"/>
    <property type="match status" value="1"/>
</dbReference>
<evidence type="ECO:0000256" key="2">
    <source>
        <dbReference type="ARBA" id="ARBA00023158"/>
    </source>
</evidence>
<dbReference type="OMA" id="ELCIPIN"/>
<dbReference type="GO" id="GO:0032574">
    <property type="term" value="F:5'-3' RNA helicase activity"/>
    <property type="evidence" value="ECO:0007669"/>
    <property type="project" value="InterPro"/>
</dbReference>
<organism evidence="5 6">
    <name type="scientific">Protomyces lactucae-debilis</name>
    <dbReference type="NCBI Taxonomy" id="2754530"/>
    <lineage>
        <taxon>Eukaryota</taxon>
        <taxon>Fungi</taxon>
        <taxon>Dikarya</taxon>
        <taxon>Ascomycota</taxon>
        <taxon>Taphrinomycotina</taxon>
        <taxon>Taphrinomycetes</taxon>
        <taxon>Taphrinales</taxon>
        <taxon>Protomycetaceae</taxon>
        <taxon>Protomyces</taxon>
    </lineage>
</organism>
<dbReference type="Gene3D" id="3.40.50.300">
    <property type="entry name" value="P-loop containing nucleotide triphosphate hydrolases"/>
    <property type="match status" value="2"/>
</dbReference>
<keyword evidence="6" id="KW-1185">Reference proteome</keyword>
<dbReference type="GO" id="GO:0005829">
    <property type="term" value="C:cytosol"/>
    <property type="evidence" value="ECO:0007669"/>
    <property type="project" value="TreeGrafter"/>
</dbReference>
<feature type="domain" description="DNA2/NAM7 helicase-like C-terminal" evidence="4">
    <location>
        <begin position="401"/>
        <end position="605"/>
    </location>
</feature>
<dbReference type="GeneID" id="63787045"/>
<dbReference type="OrthoDB" id="6513042at2759"/>
<proteinExistence type="predicted"/>
<keyword evidence="1" id="KW-0067">ATP-binding</keyword>
<dbReference type="GO" id="GO:0003723">
    <property type="term" value="F:RNA binding"/>
    <property type="evidence" value="ECO:0007669"/>
    <property type="project" value="InterPro"/>
</dbReference>
<keyword evidence="5" id="KW-0378">Hydrolase</keyword>
<evidence type="ECO:0000259" key="3">
    <source>
        <dbReference type="Pfam" id="PF13086"/>
    </source>
</evidence>
<reference evidence="5 6" key="1">
    <citation type="submission" date="2016-07" db="EMBL/GenBank/DDBJ databases">
        <title>Pervasive Adenine N6-methylation of Active Genes in Fungi.</title>
        <authorList>
            <consortium name="DOE Joint Genome Institute"/>
            <person name="Mondo S.J."/>
            <person name="Dannebaum R.O."/>
            <person name="Kuo R.C."/>
            <person name="Labutti K."/>
            <person name="Haridas S."/>
            <person name="Kuo A."/>
            <person name="Salamov A."/>
            <person name="Ahrendt S.R."/>
            <person name="Lipzen A."/>
            <person name="Sullivan W."/>
            <person name="Andreopoulos W.B."/>
            <person name="Clum A."/>
            <person name="Lindquist E."/>
            <person name="Daum C."/>
            <person name="Ramamoorthy G.K."/>
            <person name="Gryganskyi A."/>
            <person name="Culley D."/>
            <person name="Magnuson J.K."/>
            <person name="James T.Y."/>
            <person name="O'Malley M.A."/>
            <person name="Stajich J.E."/>
            <person name="Spatafora J.W."/>
            <person name="Visel A."/>
            <person name="Grigoriev I.V."/>
        </authorList>
    </citation>
    <scope>NUCLEOTIDE SEQUENCE [LARGE SCALE GENOMIC DNA]</scope>
    <source>
        <strain evidence="5 6">12-1054</strain>
    </source>
</reference>
<dbReference type="InterPro" id="IPR047187">
    <property type="entry name" value="SF1_C_Upf1"/>
</dbReference>
<keyword evidence="2" id="KW-0943">RNA-mediated gene silencing</keyword>
<dbReference type="GO" id="GO:0035194">
    <property type="term" value="P:regulatory ncRNA-mediated post-transcriptional gene silencing"/>
    <property type="evidence" value="ECO:0007669"/>
    <property type="project" value="TreeGrafter"/>
</dbReference>
<dbReference type="STRING" id="56484.A0A1Y2FK48"/>
<dbReference type="InterPro" id="IPR045055">
    <property type="entry name" value="DNA2/NAM7-like"/>
</dbReference>
<dbReference type="RefSeq" id="XP_040726369.1">
    <property type="nucleotide sequence ID" value="XM_040870446.1"/>
</dbReference>
<keyword evidence="1" id="KW-0547">Nucleotide-binding</keyword>
<dbReference type="Pfam" id="PF13086">
    <property type="entry name" value="AAA_11"/>
    <property type="match status" value="1"/>
</dbReference>
<dbReference type="CDD" id="cd18808">
    <property type="entry name" value="SF1_C_Upf1"/>
    <property type="match status" value="1"/>
</dbReference>
<accession>A0A1Y2FK48</accession>
<name>A0A1Y2FK48_PROLT</name>
<evidence type="ECO:0000313" key="6">
    <source>
        <dbReference type="Proteomes" id="UP000193685"/>
    </source>
</evidence>
<evidence type="ECO:0000313" key="5">
    <source>
        <dbReference type="EMBL" id="ORY84351.1"/>
    </source>
</evidence>
<dbReference type="GO" id="GO:0016787">
    <property type="term" value="F:hydrolase activity"/>
    <property type="evidence" value="ECO:0007669"/>
    <property type="project" value="UniProtKB-KW"/>
</dbReference>
<dbReference type="InterPro" id="IPR041679">
    <property type="entry name" value="DNA2/NAM7-like_C"/>
</dbReference>